<keyword evidence="7" id="KW-1185">Reference proteome</keyword>
<evidence type="ECO:0000259" key="5">
    <source>
        <dbReference type="PROSITE" id="PS50002"/>
    </source>
</evidence>
<evidence type="ECO:0000256" key="3">
    <source>
        <dbReference type="SAM" id="MobiDB-lite"/>
    </source>
</evidence>
<evidence type="ECO:0000256" key="2">
    <source>
        <dbReference type="PROSITE-ProRule" id="PRU00192"/>
    </source>
</evidence>
<dbReference type="AlphaFoldDB" id="A0AAD6HB40"/>
<evidence type="ECO:0000256" key="4">
    <source>
        <dbReference type="SAM" id="Phobius"/>
    </source>
</evidence>
<feature type="region of interest" description="Disordered" evidence="3">
    <location>
        <begin position="346"/>
        <end position="387"/>
    </location>
</feature>
<feature type="compositionally biased region" description="Polar residues" evidence="3">
    <location>
        <begin position="13"/>
        <end position="25"/>
    </location>
</feature>
<reference evidence="6" key="2">
    <citation type="submission" date="2023-01" db="EMBL/GenBank/DDBJ databases">
        <authorList>
            <person name="Petersen C."/>
        </authorList>
    </citation>
    <scope>NUCLEOTIDE SEQUENCE</scope>
    <source>
        <strain evidence="6">IBT 17514</strain>
    </source>
</reference>
<dbReference type="SUPFAM" id="SSF50044">
    <property type="entry name" value="SH3-domain"/>
    <property type="match status" value="1"/>
</dbReference>
<keyword evidence="4" id="KW-0812">Transmembrane</keyword>
<dbReference type="InterPro" id="IPR001452">
    <property type="entry name" value="SH3_domain"/>
</dbReference>
<proteinExistence type="predicted"/>
<accession>A0AAD6HB40</accession>
<feature type="transmembrane region" description="Helical" evidence="4">
    <location>
        <begin position="208"/>
        <end position="230"/>
    </location>
</feature>
<gene>
    <name evidence="6" type="ORF">N7493_010878</name>
</gene>
<comment type="caution">
    <text evidence="6">The sequence shown here is derived from an EMBL/GenBank/DDBJ whole genome shotgun (WGS) entry which is preliminary data.</text>
</comment>
<feature type="region of interest" description="Disordered" evidence="3">
    <location>
        <begin position="1"/>
        <end position="86"/>
    </location>
</feature>
<name>A0AAD6HB40_9EURO</name>
<keyword evidence="4" id="KW-1133">Transmembrane helix</keyword>
<evidence type="ECO:0000313" key="7">
    <source>
        <dbReference type="Proteomes" id="UP001215712"/>
    </source>
</evidence>
<dbReference type="EMBL" id="JAQJAN010000020">
    <property type="protein sequence ID" value="KAJ5703740.1"/>
    <property type="molecule type" value="Genomic_DNA"/>
</dbReference>
<reference evidence="6" key="1">
    <citation type="journal article" date="2023" name="IMA Fungus">
        <title>Comparative genomic study of the Penicillium genus elucidates a diverse pangenome and 15 lateral gene transfer events.</title>
        <authorList>
            <person name="Petersen C."/>
            <person name="Sorensen T."/>
            <person name="Nielsen M.R."/>
            <person name="Sondergaard T.E."/>
            <person name="Sorensen J.L."/>
            <person name="Fitzpatrick D.A."/>
            <person name="Frisvad J.C."/>
            <person name="Nielsen K.L."/>
        </authorList>
    </citation>
    <scope>NUCLEOTIDE SEQUENCE</scope>
    <source>
        <strain evidence="6">IBT 17514</strain>
    </source>
</reference>
<protein>
    <recommendedName>
        <fullName evidence="5">SH3 domain-containing protein</fullName>
    </recommendedName>
</protein>
<feature type="domain" description="SH3" evidence="5">
    <location>
        <begin position="403"/>
        <end position="464"/>
    </location>
</feature>
<feature type="compositionally biased region" description="Low complexity" evidence="3">
    <location>
        <begin position="32"/>
        <end position="44"/>
    </location>
</feature>
<dbReference type="Gene3D" id="2.30.30.40">
    <property type="entry name" value="SH3 Domains"/>
    <property type="match status" value="1"/>
</dbReference>
<evidence type="ECO:0000313" key="6">
    <source>
        <dbReference type="EMBL" id="KAJ5703740.1"/>
    </source>
</evidence>
<dbReference type="InterPro" id="IPR036028">
    <property type="entry name" value="SH3-like_dom_sf"/>
</dbReference>
<keyword evidence="4" id="KW-0472">Membrane</keyword>
<evidence type="ECO:0000256" key="1">
    <source>
        <dbReference type="ARBA" id="ARBA00022443"/>
    </source>
</evidence>
<feature type="compositionally biased region" description="Low complexity" evidence="3">
    <location>
        <begin position="51"/>
        <end position="62"/>
    </location>
</feature>
<organism evidence="6 7">
    <name type="scientific">Penicillium malachiteum</name>
    <dbReference type="NCBI Taxonomy" id="1324776"/>
    <lineage>
        <taxon>Eukaryota</taxon>
        <taxon>Fungi</taxon>
        <taxon>Dikarya</taxon>
        <taxon>Ascomycota</taxon>
        <taxon>Pezizomycotina</taxon>
        <taxon>Eurotiomycetes</taxon>
        <taxon>Eurotiomycetidae</taxon>
        <taxon>Eurotiales</taxon>
        <taxon>Aspergillaceae</taxon>
        <taxon>Penicillium</taxon>
    </lineage>
</organism>
<feature type="compositionally biased region" description="Polar residues" evidence="3">
    <location>
        <begin position="356"/>
        <end position="387"/>
    </location>
</feature>
<sequence>MSLYGDQPYPSHEQAQLYQTPTGQRLLNKANGQSTGSSSQTQDDGQYHPAQTESTTLSTLQTPADGSYHPNQQEAHSTFDDGNYHPYQKAAGETQVAPNAPVNTGVRSQSKTVLEAVQPQETQPATLIQSSSAEKATNAVQAQSLLASGIQNLLYDQMPSSTVDATASATSLQPMSAITTSSPDSNIASLAAHKASDSWASSHAAQAASIPCAVILVVAFIAGLILFPLYKKRKLQKRLAASKENQLTEAKPRRKFFPSFKLWSGGFRKISAMAYFVRPKSHSHSITVLPYFTSNDTLEKEPKAFIATVHDEKQRVFSVAKKTPTLITIKDPVILKALTLENHRTKTEEAYKSPESVKSSQEESYPSPQINSSRSNLSNEDTIYSSSSLNSPKIGNLLSANPSINNVYMVEMDFVPRKTGQLEIQQGQSVGISTFFDNGWALGVRLDSPEAGLVPHSHLSASPIRQQVQCDEQRRSSKQYSLPQQTLNALSSRFYSWLAKDNASHGMPPV</sequence>
<dbReference type="Proteomes" id="UP001215712">
    <property type="component" value="Unassembled WGS sequence"/>
</dbReference>
<keyword evidence="1 2" id="KW-0728">SH3 domain</keyword>
<dbReference type="PROSITE" id="PS50002">
    <property type="entry name" value="SH3"/>
    <property type="match status" value="1"/>
</dbReference>